<dbReference type="InterPro" id="IPR026960">
    <property type="entry name" value="RVT-Znf"/>
</dbReference>
<evidence type="ECO:0000313" key="3">
    <source>
        <dbReference type="Proteomes" id="UP001234989"/>
    </source>
</evidence>
<dbReference type="EMBL" id="CP133612">
    <property type="protein sequence ID" value="WMV11440.1"/>
    <property type="molecule type" value="Genomic_DNA"/>
</dbReference>
<sequence length="324" mass="38455">MVEKAVSYFQKQFSEGKTDRRYDMIQNIPTLVTQEQNVFITELSADSSSMKKTIKVVKQYEECSGQLVNNSKGSFYVHEKMPLSICNTIKRRTGMRKGNSSFWFDNWTQQGAMYYVDNEHGLEEEIEVKKFITDGTWDIQMLQDRVSTEMVQHTIDNITPILMEVDNDKTWWMGETSGRFTVKSTWEIIRKKQEQSKIYNYIWPKGLPVKISFFMWRVWKGLHIDGTQLHQVILQWWISKQPSKLQVVFWAISAIILWEIWKRRNTRKHGGNTTYNKMAYQGQRNINQLIKTNFPWLTSVPTDWPSVIQYLTEYKPRLHHCVVK</sequence>
<dbReference type="Pfam" id="PF13966">
    <property type="entry name" value="zf-RVT"/>
    <property type="match status" value="1"/>
</dbReference>
<gene>
    <name evidence="2" type="ORF">MTR67_004825</name>
</gene>
<name>A0AAF0TFF2_SOLVR</name>
<dbReference type="AlphaFoldDB" id="A0AAF0TFF2"/>
<accession>A0AAF0TFF2</accession>
<organism evidence="2 3">
    <name type="scientific">Solanum verrucosum</name>
    <dbReference type="NCBI Taxonomy" id="315347"/>
    <lineage>
        <taxon>Eukaryota</taxon>
        <taxon>Viridiplantae</taxon>
        <taxon>Streptophyta</taxon>
        <taxon>Embryophyta</taxon>
        <taxon>Tracheophyta</taxon>
        <taxon>Spermatophyta</taxon>
        <taxon>Magnoliopsida</taxon>
        <taxon>eudicotyledons</taxon>
        <taxon>Gunneridae</taxon>
        <taxon>Pentapetalae</taxon>
        <taxon>asterids</taxon>
        <taxon>lamiids</taxon>
        <taxon>Solanales</taxon>
        <taxon>Solanaceae</taxon>
        <taxon>Solanoideae</taxon>
        <taxon>Solaneae</taxon>
        <taxon>Solanum</taxon>
    </lineage>
</organism>
<protein>
    <recommendedName>
        <fullName evidence="1">Reverse transcriptase zinc-binding domain-containing protein</fullName>
    </recommendedName>
</protein>
<evidence type="ECO:0000313" key="2">
    <source>
        <dbReference type="EMBL" id="WMV11440.1"/>
    </source>
</evidence>
<evidence type="ECO:0000259" key="1">
    <source>
        <dbReference type="Pfam" id="PF13966"/>
    </source>
</evidence>
<reference evidence="2" key="1">
    <citation type="submission" date="2023-08" db="EMBL/GenBank/DDBJ databases">
        <title>A de novo genome assembly of Solanum verrucosum Schlechtendal, a Mexican diploid species geographically isolated from the other diploid A-genome species in potato relatives.</title>
        <authorList>
            <person name="Hosaka K."/>
        </authorList>
    </citation>
    <scope>NUCLEOTIDE SEQUENCE</scope>
    <source>
        <tissue evidence="2">Young leaves</tissue>
    </source>
</reference>
<dbReference type="Proteomes" id="UP001234989">
    <property type="component" value="Chromosome 1"/>
</dbReference>
<feature type="domain" description="Reverse transcriptase zinc-binding" evidence="1">
    <location>
        <begin position="180"/>
        <end position="223"/>
    </location>
</feature>
<keyword evidence="3" id="KW-1185">Reference proteome</keyword>
<proteinExistence type="predicted"/>